<name>A0A6J6FFP2_9ZZZZ</name>
<dbReference type="EMBL" id="CAEZTS010000147">
    <property type="protein sequence ID" value="CAB4587672.1"/>
    <property type="molecule type" value="Genomic_DNA"/>
</dbReference>
<protein>
    <submittedName>
        <fullName evidence="1">Unannotated protein</fullName>
    </submittedName>
</protein>
<gene>
    <name evidence="1" type="ORF">UFOPK1722_01457</name>
</gene>
<evidence type="ECO:0000313" key="1">
    <source>
        <dbReference type="EMBL" id="CAB4587672.1"/>
    </source>
</evidence>
<accession>A0A6J6FFP2</accession>
<reference evidence="1" key="1">
    <citation type="submission" date="2020-05" db="EMBL/GenBank/DDBJ databases">
        <authorList>
            <person name="Chiriac C."/>
            <person name="Salcher M."/>
            <person name="Ghai R."/>
            <person name="Kavagutti S V."/>
        </authorList>
    </citation>
    <scope>NUCLEOTIDE SEQUENCE</scope>
</reference>
<dbReference type="AlphaFoldDB" id="A0A6J6FFP2"/>
<sequence length="126" mass="13408">MPSLPTMESKIMMLLPDSTGVQTPEVPKLLSNVTPEAFEEGAPVVHDGGMGGGVYEFMMENVIFHSHSLAPSLTVKTTTEPFAGCVGVPVTLPVEEFRLKPAGRIPLRTVNVTGPFVKKAESGWGA</sequence>
<organism evidence="1">
    <name type="scientific">freshwater metagenome</name>
    <dbReference type="NCBI Taxonomy" id="449393"/>
    <lineage>
        <taxon>unclassified sequences</taxon>
        <taxon>metagenomes</taxon>
        <taxon>ecological metagenomes</taxon>
    </lineage>
</organism>
<proteinExistence type="predicted"/>